<sequence length="90" mass="9696">MRFVSWDLGQQPAGARVRVDLKGTEANVRLLDPTNFAAYKAGRGHNYVGGHYKRSPVVLAIPTTGHWHLTIDYGGYAGSGQASVTVLQGN</sequence>
<dbReference type="Pfam" id="PF08980">
    <property type="entry name" value="DUF1883"/>
    <property type="match status" value="1"/>
</dbReference>
<feature type="domain" description="DUF1883" evidence="1">
    <location>
        <begin position="1"/>
        <end position="87"/>
    </location>
</feature>
<proteinExistence type="predicted"/>
<name>A0ABW5I7F3_9PSEU</name>
<dbReference type="SUPFAM" id="SSF141099">
    <property type="entry name" value="Atu1913-like"/>
    <property type="match status" value="1"/>
</dbReference>
<protein>
    <submittedName>
        <fullName evidence="2">DUF1883 domain-containing protein</fullName>
    </submittedName>
</protein>
<dbReference type="Gene3D" id="4.10.1210.10">
    <property type="entry name" value="Atu1913-like"/>
    <property type="match status" value="1"/>
</dbReference>
<reference evidence="3" key="1">
    <citation type="journal article" date="2019" name="Int. J. Syst. Evol. Microbiol.">
        <title>The Global Catalogue of Microorganisms (GCM) 10K type strain sequencing project: providing services to taxonomists for standard genome sequencing and annotation.</title>
        <authorList>
            <consortium name="The Broad Institute Genomics Platform"/>
            <consortium name="The Broad Institute Genome Sequencing Center for Infectious Disease"/>
            <person name="Wu L."/>
            <person name="Ma J."/>
        </authorList>
    </citation>
    <scope>NUCLEOTIDE SEQUENCE [LARGE SCALE GENOMIC DNA]</scope>
    <source>
        <strain evidence="3">CGMCC 4.7638</strain>
    </source>
</reference>
<accession>A0ABW5I7F3</accession>
<dbReference type="RefSeq" id="WP_350539873.1">
    <property type="nucleotide sequence ID" value="NZ_BAAAHV010000012.1"/>
</dbReference>
<evidence type="ECO:0000259" key="1">
    <source>
        <dbReference type="Pfam" id="PF08980"/>
    </source>
</evidence>
<organism evidence="2 3">
    <name type="scientific">Amycolatopsis albidoflavus</name>
    <dbReference type="NCBI Taxonomy" id="102226"/>
    <lineage>
        <taxon>Bacteria</taxon>
        <taxon>Bacillati</taxon>
        <taxon>Actinomycetota</taxon>
        <taxon>Actinomycetes</taxon>
        <taxon>Pseudonocardiales</taxon>
        <taxon>Pseudonocardiaceae</taxon>
        <taxon>Amycolatopsis</taxon>
    </lineage>
</organism>
<evidence type="ECO:0000313" key="2">
    <source>
        <dbReference type="EMBL" id="MFD2484785.1"/>
    </source>
</evidence>
<dbReference type="Proteomes" id="UP001597542">
    <property type="component" value="Unassembled WGS sequence"/>
</dbReference>
<comment type="caution">
    <text evidence="2">The sequence shown here is derived from an EMBL/GenBank/DDBJ whole genome shotgun (WGS) entry which is preliminary data.</text>
</comment>
<dbReference type="EMBL" id="JBHUKQ010000015">
    <property type="protein sequence ID" value="MFD2484785.1"/>
    <property type="molecule type" value="Genomic_DNA"/>
</dbReference>
<dbReference type="InterPro" id="IPR036488">
    <property type="entry name" value="DUF1883-like_sf"/>
</dbReference>
<evidence type="ECO:0000313" key="3">
    <source>
        <dbReference type="Proteomes" id="UP001597542"/>
    </source>
</evidence>
<dbReference type="InterPro" id="IPR015073">
    <property type="entry name" value="DUF1883"/>
</dbReference>
<keyword evidence="3" id="KW-1185">Reference proteome</keyword>
<gene>
    <name evidence="2" type="ORF">ACFSUT_31235</name>
</gene>